<dbReference type="Pfam" id="PF19044">
    <property type="entry name" value="P-loop_TraG"/>
    <property type="match status" value="1"/>
</dbReference>
<evidence type="ECO:0000259" key="3">
    <source>
        <dbReference type="Pfam" id="PF19044"/>
    </source>
</evidence>
<accession>A0A376BM48</accession>
<sequence>MEGLAFDGVDDKHLFSSFVGLKDLFSAIGKTFGNRAAIWTTLRRSKIEFNQQYDFQAAFCQQFADHYLQRFQTEDYFENTFFLTLIIKNNSMDAGIKECQEQIQILLRALETYSPTVLTAYQNQNGVGFSEVYQFFGSLINGNNEPIPLSATNAYQVIPASVLHFGSDVAEIRPEQGERKWATIYDLKDFGVSKPKILTSILTLPCEFTLTQSMIFINPYDMLGNIKKQINNLQSVGDLATEQVEELEYGMGGLTAGELMFGDYSAVLTVFGKTPQEAADNGARAYSTFLNSGAYRFAKAGASAPSTWYAQVPNSAERPRSFPKTTENLACTFGIHNYSYGKKYGNPLGNGSAVMPLQTVSKTLFHFNFHFSNPKEDNVGDKIAGHTLILGATGTGKTTLQTSLLAFAERFQPHLFALDLDRGMELFIRVIGGNYFALEAGVPTGLNPFQLPDTPTNREFLYELVGICGRDEHGKLTAQERQDIQNAVNALFEMDFEYRSFSYLLQSIPHNATNPDSLRVRLSEWCRSENGRFAWVLDNERNLFNPDEFWRIGFDLSDILKDKYKPTEPVLAYLFHLRELMLDKVAEKNGLLVNIIEEFWYALRFKFTEELMLKMLKTDRKRGSWLILVSQSPEDAIKADIFPAIVQQTPTKIFLPNPDAEFTGSYERCGLTLKEYQELIKLSLDSRTFLVKQSKQSAFAKLDLYGFKDEMVFLSGSSDNIELLHETMSVYGDDVHQWYQPFMQTVRRIRAEKSQSKLNAPTQAVEAFAIC</sequence>
<evidence type="ECO:0000256" key="1">
    <source>
        <dbReference type="ARBA" id="ARBA00006512"/>
    </source>
</evidence>
<dbReference type="SUPFAM" id="SSF52540">
    <property type="entry name" value="P-loop containing nucleoside triphosphate hydrolases"/>
    <property type="match status" value="1"/>
</dbReference>
<proteinExistence type="inferred from homology"/>
<dbReference type="InterPro" id="IPR043964">
    <property type="entry name" value="P-loop_TraG"/>
</dbReference>
<reference evidence="4 5" key="1">
    <citation type="submission" date="2018-06" db="EMBL/GenBank/DDBJ databases">
        <authorList>
            <consortium name="Pathogen Informatics"/>
            <person name="Doyle S."/>
        </authorList>
    </citation>
    <scope>NUCLEOTIDE SEQUENCE [LARGE SCALE GENOMIC DNA]</scope>
    <source>
        <strain evidence="4 5">NCTC10283</strain>
    </source>
</reference>
<dbReference type="PANTHER" id="PTHR30121">
    <property type="entry name" value="UNCHARACTERIZED PROTEIN YJGR-RELATED"/>
    <property type="match status" value="1"/>
</dbReference>
<dbReference type="GO" id="GO:0005524">
    <property type="term" value="F:ATP binding"/>
    <property type="evidence" value="ECO:0007669"/>
    <property type="project" value="InterPro"/>
</dbReference>
<evidence type="ECO:0000313" key="5">
    <source>
        <dbReference type="Proteomes" id="UP000254209"/>
    </source>
</evidence>
<dbReference type="STRING" id="1120980.GCA_000745955_01332"/>
<feature type="domain" description="TraG P-loop" evidence="3">
    <location>
        <begin position="387"/>
        <end position="677"/>
    </location>
</feature>
<dbReference type="Pfam" id="PF03135">
    <property type="entry name" value="CagE_TrbE_VirB"/>
    <property type="match status" value="1"/>
</dbReference>
<keyword evidence="5" id="KW-1185">Reference proteome</keyword>
<dbReference type="InterPro" id="IPR051162">
    <property type="entry name" value="T4SS_component"/>
</dbReference>
<dbReference type="Gene3D" id="3.40.50.300">
    <property type="entry name" value="P-loop containing nucleotide triphosphate hydrolases"/>
    <property type="match status" value="1"/>
</dbReference>
<gene>
    <name evidence="4" type="primary">virB4</name>
    <name evidence="4" type="ORF">NCTC10283_00802</name>
</gene>
<name>A0A376BM48_9NEIS</name>
<dbReference type="AlphaFoldDB" id="A0A376BM48"/>
<evidence type="ECO:0000259" key="2">
    <source>
        <dbReference type="Pfam" id="PF03135"/>
    </source>
</evidence>
<dbReference type="Proteomes" id="UP000254209">
    <property type="component" value="Unassembled WGS sequence"/>
</dbReference>
<dbReference type="InterPro" id="IPR027417">
    <property type="entry name" value="P-loop_NTPase"/>
</dbReference>
<dbReference type="PANTHER" id="PTHR30121:SF6">
    <property type="entry name" value="SLR6007 PROTEIN"/>
    <property type="match status" value="1"/>
</dbReference>
<dbReference type="EMBL" id="UFSO01000002">
    <property type="protein sequence ID" value="SSY70693.1"/>
    <property type="molecule type" value="Genomic_DNA"/>
</dbReference>
<protein>
    <submittedName>
        <fullName evidence="4">Type IV secretion system protein virB4</fullName>
    </submittedName>
</protein>
<evidence type="ECO:0000313" key="4">
    <source>
        <dbReference type="EMBL" id="SSY70693.1"/>
    </source>
</evidence>
<comment type="similarity">
    <text evidence="1">Belongs to the TrbE/VirB4 family.</text>
</comment>
<dbReference type="InterPro" id="IPR018145">
    <property type="entry name" value="CagE_TrbE_VirB_cntrl_dom"/>
</dbReference>
<organism evidence="4 5">
    <name type="scientific">Alysiella crassa</name>
    <dbReference type="NCBI Taxonomy" id="153491"/>
    <lineage>
        <taxon>Bacteria</taxon>
        <taxon>Pseudomonadati</taxon>
        <taxon>Pseudomonadota</taxon>
        <taxon>Betaproteobacteria</taxon>
        <taxon>Neisseriales</taxon>
        <taxon>Neisseriaceae</taxon>
        <taxon>Alysiella</taxon>
    </lineage>
</organism>
<dbReference type="OrthoDB" id="9816422at2"/>
<feature type="domain" description="CagE TrbE VirB component of type IV transporter system central" evidence="2">
    <location>
        <begin position="118"/>
        <end position="315"/>
    </location>
</feature>